<protein>
    <submittedName>
        <fullName evidence="2">Uncharacterized protein</fullName>
    </submittedName>
</protein>
<evidence type="ECO:0000313" key="3">
    <source>
        <dbReference type="Proteomes" id="UP000016496"/>
    </source>
</evidence>
<reference evidence="2 3" key="1">
    <citation type="submission" date="2013-08" db="EMBL/GenBank/DDBJ databases">
        <authorList>
            <person name="Weinstock G."/>
            <person name="Sodergren E."/>
            <person name="Wylie T."/>
            <person name="Fulton L."/>
            <person name="Fulton R."/>
            <person name="Fronick C."/>
            <person name="O'Laughlin M."/>
            <person name="Godfrey J."/>
            <person name="Miner T."/>
            <person name="Herter B."/>
            <person name="Appelbaum E."/>
            <person name="Cordes M."/>
            <person name="Lek S."/>
            <person name="Wollam A."/>
            <person name="Pepin K.H."/>
            <person name="Palsikar V.B."/>
            <person name="Mitreva M."/>
            <person name="Wilson R.K."/>
        </authorList>
    </citation>
    <scope>NUCLEOTIDE SEQUENCE [LARGE SCALE GENOMIC DNA]</scope>
    <source>
        <strain evidence="2 3">F0041</strain>
    </source>
</reference>
<feature type="region of interest" description="Disordered" evidence="1">
    <location>
        <begin position="1"/>
        <end position="39"/>
    </location>
</feature>
<sequence>MASAFIGLRDTAQEKAGRKLPVSDAKRLSRHRKNRVREV</sequence>
<evidence type="ECO:0000313" key="2">
    <source>
        <dbReference type="EMBL" id="ERI86754.1"/>
    </source>
</evidence>
<accession>U2C8E6</accession>
<organism evidence="2 3">
    <name type="scientific">Bacteroides pyogenes F0041</name>
    <dbReference type="NCBI Taxonomy" id="1321819"/>
    <lineage>
        <taxon>Bacteria</taxon>
        <taxon>Pseudomonadati</taxon>
        <taxon>Bacteroidota</taxon>
        <taxon>Bacteroidia</taxon>
        <taxon>Bacteroidales</taxon>
        <taxon>Bacteroidaceae</taxon>
        <taxon>Bacteroides</taxon>
    </lineage>
</organism>
<dbReference type="AlphaFoldDB" id="U2C8E6"/>
<gene>
    <name evidence="2" type="ORF">HMPREF1981_00782</name>
</gene>
<name>U2C8E6_9BACE</name>
<comment type="caution">
    <text evidence="2">The sequence shown here is derived from an EMBL/GenBank/DDBJ whole genome shotgun (WGS) entry which is preliminary data.</text>
</comment>
<dbReference type="HOGENOM" id="CLU_3305011_0_0_10"/>
<dbReference type="EMBL" id="AWSV01000050">
    <property type="protein sequence ID" value="ERI86754.1"/>
    <property type="molecule type" value="Genomic_DNA"/>
</dbReference>
<proteinExistence type="predicted"/>
<dbReference type="Proteomes" id="UP000016496">
    <property type="component" value="Unassembled WGS sequence"/>
</dbReference>
<evidence type="ECO:0000256" key="1">
    <source>
        <dbReference type="SAM" id="MobiDB-lite"/>
    </source>
</evidence>
<feature type="compositionally biased region" description="Basic residues" evidence="1">
    <location>
        <begin position="28"/>
        <end position="39"/>
    </location>
</feature>